<sequence>MKQLRLVSAVLFGCLLVPCLLHAAPTPAAPIHAIRWLTAVKVLGGGNTIPAAWAGVWQVEDSLYTGCNPLIPSSTDSFLDTLCTGTSVDPDTTGIGNYDCTGTVTGTTIDITCNGSSMFGDCEAQFTYHTQGTRTGETMVVITTINTHYEPPADCFGLPDDCTRIVTRSTRISAEPIECTTATQPSTWGQLKSRYR</sequence>
<feature type="signal peptide" evidence="1">
    <location>
        <begin position="1"/>
        <end position="23"/>
    </location>
</feature>
<evidence type="ECO:0000313" key="2">
    <source>
        <dbReference type="EMBL" id="NOT32608.1"/>
    </source>
</evidence>
<feature type="chain" id="PRO_5032484290" evidence="1">
    <location>
        <begin position="24"/>
        <end position="196"/>
    </location>
</feature>
<dbReference type="Proteomes" id="UP000580839">
    <property type="component" value="Unassembled WGS sequence"/>
</dbReference>
<reference evidence="2 3" key="1">
    <citation type="submission" date="2020-04" db="EMBL/GenBank/DDBJ databases">
        <title>Metagenomic profiling of ammonia- and methane-oxidizing microorganisms in a Dutch drinking water treatment plant.</title>
        <authorList>
            <person name="Poghosyan L."/>
            <person name="Leucker S."/>
        </authorList>
    </citation>
    <scope>NUCLEOTIDE SEQUENCE [LARGE SCALE GENOMIC DNA]</scope>
    <source>
        <strain evidence="2">S-RSF-IL-03</strain>
    </source>
</reference>
<keyword evidence="1" id="KW-0732">Signal</keyword>
<name>A0A849SAB3_UNCEI</name>
<dbReference type="AlphaFoldDB" id="A0A849SAB3"/>
<protein>
    <submittedName>
        <fullName evidence="2">Uncharacterized protein</fullName>
    </submittedName>
</protein>
<evidence type="ECO:0000256" key="1">
    <source>
        <dbReference type="SAM" id="SignalP"/>
    </source>
</evidence>
<proteinExistence type="predicted"/>
<comment type="caution">
    <text evidence="2">The sequence shown here is derived from an EMBL/GenBank/DDBJ whole genome shotgun (WGS) entry which is preliminary data.</text>
</comment>
<accession>A0A849SAB3</accession>
<evidence type="ECO:0000313" key="3">
    <source>
        <dbReference type="Proteomes" id="UP000580839"/>
    </source>
</evidence>
<organism evidence="2 3">
    <name type="scientific">Eiseniibacteriota bacterium</name>
    <dbReference type="NCBI Taxonomy" id="2212470"/>
    <lineage>
        <taxon>Bacteria</taxon>
        <taxon>Candidatus Eiseniibacteriota</taxon>
    </lineage>
</organism>
<dbReference type="EMBL" id="JABFRW010000005">
    <property type="protein sequence ID" value="NOT32608.1"/>
    <property type="molecule type" value="Genomic_DNA"/>
</dbReference>
<gene>
    <name evidence="2" type="ORF">HOP12_00385</name>
</gene>